<dbReference type="OrthoDB" id="6466375at2"/>
<evidence type="ECO:0000256" key="1">
    <source>
        <dbReference type="SAM" id="MobiDB-lite"/>
    </source>
</evidence>
<proteinExistence type="predicted"/>
<reference evidence="2" key="1">
    <citation type="submission" date="2013-07" db="EMBL/GenBank/DDBJ databases">
        <title>Sub-species coevolution in mutualistic symbiosis.</title>
        <authorList>
            <person name="Murfin K."/>
            <person name="Klassen J."/>
            <person name="Lee M."/>
            <person name="Forst S."/>
            <person name="Stock P."/>
            <person name="Goodrich-Blair H."/>
        </authorList>
    </citation>
    <scope>NUCLEOTIDE SEQUENCE [LARGE SCALE GENOMIC DNA]</scope>
    <source>
        <strain evidence="2">Kraussei Quebec</strain>
    </source>
</reference>
<protein>
    <submittedName>
        <fullName evidence="2">Uncharacterized protein</fullName>
    </submittedName>
</protein>
<name>A0A077P255_XENBV</name>
<accession>A0A077P255</accession>
<dbReference type="RefSeq" id="WP_038246083.1">
    <property type="nucleotide sequence ID" value="NZ_CAWLZI010000123.1"/>
</dbReference>
<dbReference type="Proteomes" id="UP000028500">
    <property type="component" value="Unassembled WGS sequence"/>
</dbReference>
<gene>
    <name evidence="2" type="ORF">XBKQ1_1280066</name>
</gene>
<sequence>MPFDFKETAEEKMRSMQPCHSTDGDRDSAISEIVWDSNDMFRNGSVSLDQAKDPTFWKENIADYYKWMGAVKEQLEKLDLSLKAMGSPESLEANTAKNIGSITLRAAINTGASLGGAAAGAAFGTVMIPIPVVGTLLGTGLGMGIGTGINLLGNMAVDKLDEKLKIAHPYPKTRNMIFDINNYDKNFVTKAIKKNFQKDNLKVTVGSGIVSGIAGKLSPVKVPVYKLADLAVSHNKSSEPMKKDKAQHILDFTHDITEVLNESHSDAVTFMRKNYGNSEMSIPGISAKIKGSKLTSDKMVKKKNQIEIKISRINKQVEKLSRLNRD</sequence>
<evidence type="ECO:0000313" key="2">
    <source>
        <dbReference type="EMBL" id="CDH18515.1"/>
    </source>
</evidence>
<organism evidence="2 3">
    <name type="scientific">Xenorhabdus bovienii str. kraussei Quebec</name>
    <dbReference type="NCBI Taxonomy" id="1398203"/>
    <lineage>
        <taxon>Bacteria</taxon>
        <taxon>Pseudomonadati</taxon>
        <taxon>Pseudomonadota</taxon>
        <taxon>Gammaproteobacteria</taxon>
        <taxon>Enterobacterales</taxon>
        <taxon>Morganellaceae</taxon>
        <taxon>Xenorhabdus</taxon>
    </lineage>
</organism>
<keyword evidence="3" id="KW-1185">Reference proteome</keyword>
<dbReference type="EMBL" id="CBSY010000033">
    <property type="protein sequence ID" value="CDH18515.1"/>
    <property type="molecule type" value="Genomic_DNA"/>
</dbReference>
<comment type="caution">
    <text evidence="2">The sequence shown here is derived from an EMBL/GenBank/DDBJ whole genome shotgun (WGS) entry which is preliminary data.</text>
</comment>
<feature type="compositionally biased region" description="Basic and acidic residues" evidence="1">
    <location>
        <begin position="1"/>
        <end position="14"/>
    </location>
</feature>
<feature type="region of interest" description="Disordered" evidence="1">
    <location>
        <begin position="1"/>
        <end position="26"/>
    </location>
</feature>
<evidence type="ECO:0000313" key="3">
    <source>
        <dbReference type="Proteomes" id="UP000028500"/>
    </source>
</evidence>
<dbReference type="AlphaFoldDB" id="A0A077P255"/>
<dbReference type="HOGENOM" id="CLU_834056_0_0_6"/>